<feature type="domain" description="AB hydrolase-1" evidence="2">
    <location>
        <begin position="49"/>
        <end position="295"/>
    </location>
</feature>
<dbReference type="InterPro" id="IPR050266">
    <property type="entry name" value="AB_hydrolase_sf"/>
</dbReference>
<protein>
    <submittedName>
        <fullName evidence="3">Alpha/beta hydrolase</fullName>
    </submittedName>
</protein>
<keyword evidence="4" id="KW-1185">Reference proteome</keyword>
<reference evidence="3" key="1">
    <citation type="submission" date="2021-07" db="EMBL/GenBank/DDBJ databases">
        <title>Aureisphaera sp. CAU 1614 isolated from sea sediment.</title>
        <authorList>
            <person name="Kim W."/>
        </authorList>
    </citation>
    <scope>NUCLEOTIDE SEQUENCE</scope>
    <source>
        <strain evidence="3">CAU 1614</strain>
    </source>
</reference>
<keyword evidence="3" id="KW-0378">Hydrolase</keyword>
<dbReference type="AlphaFoldDB" id="A0A9X1FNR8"/>
<dbReference type="InterPro" id="IPR000073">
    <property type="entry name" value="AB_hydrolase_1"/>
</dbReference>
<evidence type="ECO:0000313" key="4">
    <source>
        <dbReference type="Proteomes" id="UP001138686"/>
    </source>
</evidence>
<dbReference type="EMBL" id="JAHWDP010000002">
    <property type="protein sequence ID" value="MBW2937821.1"/>
    <property type="molecule type" value="Genomic_DNA"/>
</dbReference>
<gene>
    <name evidence="3" type="ORF">KXJ69_06855</name>
</gene>
<evidence type="ECO:0000256" key="1">
    <source>
        <dbReference type="SAM" id="SignalP"/>
    </source>
</evidence>
<evidence type="ECO:0000313" key="3">
    <source>
        <dbReference type="EMBL" id="MBW2937821.1"/>
    </source>
</evidence>
<proteinExistence type="predicted"/>
<name>A0A9X1FNR8_9FLAO</name>
<evidence type="ECO:0000259" key="2">
    <source>
        <dbReference type="Pfam" id="PF00561"/>
    </source>
</evidence>
<dbReference type="RefSeq" id="WP_219052251.1">
    <property type="nucleotide sequence ID" value="NZ_JAHWDP010000002.1"/>
</dbReference>
<dbReference type="Proteomes" id="UP001138686">
    <property type="component" value="Unassembled WGS sequence"/>
</dbReference>
<feature type="signal peptide" evidence="1">
    <location>
        <begin position="1"/>
        <end position="25"/>
    </location>
</feature>
<sequence>MKIRNSISTLLFTAFSLLFTSYGNAQIADSIKYENGFLYYHEYGSKKLPPIIILTGGPGRSYNQLEGLAETISPKFRSILLEQRGTGKSIPIPFDSTTVNINAVTKDIKTLMDSLKIKNSIILGHSWGGMLAMNFASEFPNSVNHLILVAPGPHKDAENGFNVMFTNRRHTRSLKEEQRLNQLSELIANKQADSLEIIEAERLSRRAYIFANPIPDSIFQKINSDNNSKTTSLLIKDIFKNYDVSKSLNNYKRQIDIISGRQDVVGFFSYELKQDIPKANIHWINECGHFPMYEQPNEFYKILYKVLNVE</sequence>
<accession>A0A9X1FNR8</accession>
<organism evidence="3 4">
    <name type="scientific">Halomarinibacterium sedimenti</name>
    <dbReference type="NCBI Taxonomy" id="2857106"/>
    <lineage>
        <taxon>Bacteria</taxon>
        <taxon>Pseudomonadati</taxon>
        <taxon>Bacteroidota</taxon>
        <taxon>Flavobacteriia</taxon>
        <taxon>Flavobacteriales</taxon>
        <taxon>Flavobacteriaceae</taxon>
        <taxon>Halomarinibacterium</taxon>
    </lineage>
</organism>
<dbReference type="PANTHER" id="PTHR43798:SF33">
    <property type="entry name" value="HYDROLASE, PUTATIVE (AFU_ORTHOLOGUE AFUA_2G14860)-RELATED"/>
    <property type="match status" value="1"/>
</dbReference>
<dbReference type="GO" id="GO:0016787">
    <property type="term" value="F:hydrolase activity"/>
    <property type="evidence" value="ECO:0007669"/>
    <property type="project" value="UniProtKB-KW"/>
</dbReference>
<comment type="caution">
    <text evidence="3">The sequence shown here is derived from an EMBL/GenBank/DDBJ whole genome shotgun (WGS) entry which is preliminary data.</text>
</comment>
<feature type="chain" id="PRO_5040899220" evidence="1">
    <location>
        <begin position="26"/>
        <end position="310"/>
    </location>
</feature>
<keyword evidence="1" id="KW-0732">Signal</keyword>
<dbReference type="Pfam" id="PF00561">
    <property type="entry name" value="Abhydrolase_1"/>
    <property type="match status" value="1"/>
</dbReference>
<dbReference type="GO" id="GO:0016020">
    <property type="term" value="C:membrane"/>
    <property type="evidence" value="ECO:0007669"/>
    <property type="project" value="TreeGrafter"/>
</dbReference>
<dbReference type="PANTHER" id="PTHR43798">
    <property type="entry name" value="MONOACYLGLYCEROL LIPASE"/>
    <property type="match status" value="1"/>
</dbReference>